<gene>
    <name evidence="2" type="ORF">LtaPh_3119500</name>
</gene>
<evidence type="ECO:0000313" key="3">
    <source>
        <dbReference type="Proteomes" id="UP000419144"/>
    </source>
</evidence>
<sequence length="1729" mass="186338">MAICINVSSPPPSRTPASVLLAEALSTGPLFVYVCVHFFFQFLFGASPYLHVGPCSCVVLLASLPPISLKVREEVVLLIRRLWWLSSNGITGACFVVSAAMHQRSHQHQDEQHLQLSVNSLGAVASYWPSRTPLGFAAAHPCCRIAAEARFFGTYSHLNDAASDYEAVWTDWALQAPFGDWWVSDLAERIMPSERPLSSEVQFMDAAGAIVGDTPWYFDHSPNTVPAAANATWREGERRCAARPHPPGTVGASPWRHILPQRRARTYFEHKQQRCAAAAAAIAPGAAHPGLDSEHSLRTVSLPEYPFVGTSGRCAAMRAGYLGGVLVGHLVSFLVRSTAPDAAQYIFNAPSTVPSVSADFGAQEHVQRQWRRVLHWEVGMEREEEERRRRHEAAPVCSNACGDAAPSSQNGSYPGGSWMHSHWWLSRPLVLGRACAASSRAPCSGFAREDIRSRAEDDDLPQAAHDSTYMETAAPPSTSLYAYGDHPAVLPLCMMEGCKASTSYSTRGCRPRRTTSQLPEEATGRLHMLSPFSSCDGQQLPRCCSSFLSAVHLYECRVPPALPSSSLSATSDDPAHWWYGFLSCPCCAHLRILDVNFEGAQARKLEDWAMVAAPVRSAGEAVVTILPSSASPKLKTLDLEVGNADCAASDARSRRFPFDGRQLQPQTIASSEDCASSARPHLQAPVLRYVTEVHLTASETLHDIGFLGDLPALHLADVSFNASLTDAGVHGLCRSTSLRVIDVSYCPQVNAAAAELVRCLAELEELYLSGTGLTDGTLRSVLAHLRSSAVTPHDALFATEADAPGAGRPPHLPRPDSGRRLRVLHAYGCRRVRNPYRALTSTVIQPNQRRRCRSGGVTHVQSRWTGLRELRLSSVAMGELHHESEQSQSGTSDTSRAASEDGRSEVRAAAEHVEGALKEGAGLPSSFLAIVQDDALPSPGVSLPAVSSSSLLWRGNAALGKKTGAAAQVMTAEDVPEVLTTPLSFLWRCLTTLVFTDTKLRCALGDVGQLPALQSLSLRRCAVEEEDEQRGADEGARRPWLSGLEHSALLHTVHLDGCGARAVRDTGSLQILARLPSLQNISFSYTDIRDADLEAFVDALCEGGATAPQHGFHRLCLRSCGRLTNVGAVALLSSVRSLDLSDTTVRQEVLDALGNSSSTQPNGNWHALQALNCSACSFIVDLSPVAHLRHLRWLNASHTPLNTASVEALRFCSALTHLTLKNCSGVHHVRDVMSIATLEVLNVQGSGLYDEDDESEEEIRDAIPGGRHVKEHSRRRSFMPGTPPFNFSNPLLHYEDSQALEESSRNRSTFRDVFPGDDDVLFTSSLHTLLLSHTRVRRIRRLGLLPSLMCLDLSNTSVTDAELVKFVCTGMLASDKRESDARSALSRKPPVVVHSLRALRLGQCAGRGRRGPPIRLLSLQFCRYIFSVGVLGLCPHLTKLDVSSSNVTSQGLVGLHRSTSLVQMRLLSCKGVHDVRSLIAIPSLAEVNGSGCNVHSGRITGADVRGGSGTHAAEDTASDGGRRGAAIKESGGCLPPSPLFAHGGDVIHMAVPLLHSDLLHESGSGADDIAAVRRATEGSSALRTALLQVNTFLSSSLGLTHGCQRLVLDGCANICSFVDFHVLSSLLELSLCNCHGITAASVSELISLWPCYPTASGTASLPPIEVSTVLPVTTPFASLRTLRLSSCRNLTGSLAGLELLPKLSCVHVDRCGITSVSEVMPALRNRIVL</sequence>
<dbReference type="OrthoDB" id="264516at2759"/>
<dbReference type="GO" id="GO:0019005">
    <property type="term" value="C:SCF ubiquitin ligase complex"/>
    <property type="evidence" value="ECO:0007669"/>
    <property type="project" value="TreeGrafter"/>
</dbReference>
<reference evidence="2" key="1">
    <citation type="submission" date="2019-11" db="EMBL/GenBank/DDBJ databases">
        <title>Leishmania tarentolae CDS.</title>
        <authorList>
            <person name="Goto Y."/>
            <person name="Yamagishi J."/>
        </authorList>
    </citation>
    <scope>NUCLEOTIDE SEQUENCE [LARGE SCALE GENOMIC DNA]</scope>
    <source>
        <strain evidence="2">Parrot Tar II</strain>
    </source>
</reference>
<feature type="compositionally biased region" description="Polar residues" evidence="1">
    <location>
        <begin position="886"/>
        <end position="897"/>
    </location>
</feature>
<dbReference type="PANTHER" id="PTHR13318:SF95">
    <property type="entry name" value="F-BOX PROTEIN YLR352W"/>
    <property type="match status" value="1"/>
</dbReference>
<dbReference type="SMART" id="SM00367">
    <property type="entry name" value="LRR_CC"/>
    <property type="match status" value="7"/>
</dbReference>
<dbReference type="EMBL" id="BLBS01000047">
    <property type="protein sequence ID" value="GET91148.1"/>
    <property type="molecule type" value="Genomic_DNA"/>
</dbReference>
<feature type="region of interest" description="Disordered" evidence="1">
    <location>
        <begin position="878"/>
        <end position="909"/>
    </location>
</feature>
<evidence type="ECO:0000256" key="1">
    <source>
        <dbReference type="SAM" id="MobiDB-lite"/>
    </source>
</evidence>
<dbReference type="Gene3D" id="3.80.10.10">
    <property type="entry name" value="Ribonuclease Inhibitor"/>
    <property type="match status" value="5"/>
</dbReference>
<name>A0A640KP73_LEITA</name>
<dbReference type="InterPro" id="IPR006553">
    <property type="entry name" value="Leu-rich_rpt_Cys-con_subtyp"/>
</dbReference>
<protein>
    <recommendedName>
        <fullName evidence="4">Leucine-rich repeat protein</fullName>
    </recommendedName>
</protein>
<evidence type="ECO:0000313" key="2">
    <source>
        <dbReference type="EMBL" id="GET91148.1"/>
    </source>
</evidence>
<feature type="region of interest" description="Disordered" evidence="1">
    <location>
        <begin position="1503"/>
        <end position="1523"/>
    </location>
</feature>
<dbReference type="GO" id="GO:0031146">
    <property type="term" value="P:SCF-dependent proteasomal ubiquitin-dependent protein catabolic process"/>
    <property type="evidence" value="ECO:0007669"/>
    <property type="project" value="TreeGrafter"/>
</dbReference>
<dbReference type="SUPFAM" id="SSF52047">
    <property type="entry name" value="RNI-like"/>
    <property type="match status" value="2"/>
</dbReference>
<keyword evidence="3" id="KW-1185">Reference proteome</keyword>
<proteinExistence type="predicted"/>
<dbReference type="InterPro" id="IPR032675">
    <property type="entry name" value="LRR_dom_sf"/>
</dbReference>
<dbReference type="PANTHER" id="PTHR13318">
    <property type="entry name" value="PARTNER OF PAIRED, ISOFORM B-RELATED"/>
    <property type="match status" value="1"/>
</dbReference>
<feature type="compositionally biased region" description="Basic and acidic residues" evidence="1">
    <location>
        <begin position="898"/>
        <end position="909"/>
    </location>
</feature>
<dbReference type="Proteomes" id="UP000419144">
    <property type="component" value="Unassembled WGS sequence"/>
</dbReference>
<comment type="caution">
    <text evidence="2">The sequence shown here is derived from an EMBL/GenBank/DDBJ whole genome shotgun (WGS) entry which is preliminary data.</text>
</comment>
<accession>A0A640KP73</accession>
<organism evidence="2 3">
    <name type="scientific">Leishmania tarentolae</name>
    <name type="common">Sauroleishmania tarentolae</name>
    <dbReference type="NCBI Taxonomy" id="5689"/>
    <lineage>
        <taxon>Eukaryota</taxon>
        <taxon>Discoba</taxon>
        <taxon>Euglenozoa</taxon>
        <taxon>Kinetoplastea</taxon>
        <taxon>Metakinetoplastina</taxon>
        <taxon>Trypanosomatida</taxon>
        <taxon>Trypanosomatidae</taxon>
        <taxon>Leishmaniinae</taxon>
        <taxon>Leishmania</taxon>
        <taxon>lizard Leishmania</taxon>
    </lineage>
</organism>
<dbReference type="VEuPathDB" id="TriTrypDB:LtaPh_3119500"/>
<dbReference type="SUPFAM" id="SSF52058">
    <property type="entry name" value="L domain-like"/>
    <property type="match status" value="1"/>
</dbReference>
<evidence type="ECO:0008006" key="4">
    <source>
        <dbReference type="Google" id="ProtNLM"/>
    </source>
</evidence>